<dbReference type="KEGG" id="osg:BST96_12915"/>
<dbReference type="InterPro" id="IPR012292">
    <property type="entry name" value="Globin/Proto"/>
</dbReference>
<dbReference type="AlphaFoldDB" id="A0A1X9NGG0"/>
<reference evidence="6 7" key="1">
    <citation type="submission" date="2016-11" db="EMBL/GenBank/DDBJ databases">
        <title>Trade-off between light-utilization and light-protection in marine flavobacteria.</title>
        <authorList>
            <person name="Kumagai Y."/>
        </authorList>
    </citation>
    <scope>NUCLEOTIDE SEQUENCE [LARGE SCALE GENOMIC DNA]</scope>
    <source>
        <strain evidence="6 7">NBRC 107125</strain>
    </source>
</reference>
<dbReference type="PANTHER" id="PTHR47366:SF1">
    <property type="entry name" value="TWO-ON-TWO HEMOGLOBIN-3"/>
    <property type="match status" value="1"/>
</dbReference>
<evidence type="ECO:0000256" key="4">
    <source>
        <dbReference type="ARBA" id="ARBA00023004"/>
    </source>
</evidence>
<evidence type="ECO:0000256" key="2">
    <source>
        <dbReference type="ARBA" id="ARBA00022617"/>
    </source>
</evidence>
<gene>
    <name evidence="6" type="ORF">BST96_12915</name>
</gene>
<name>A0A1X9NGG0_9GAMM</name>
<evidence type="ECO:0000313" key="6">
    <source>
        <dbReference type="EMBL" id="ARN74935.1"/>
    </source>
</evidence>
<keyword evidence="7" id="KW-1185">Reference proteome</keyword>
<dbReference type="InterPro" id="IPR009050">
    <property type="entry name" value="Globin-like_sf"/>
</dbReference>
<proteinExistence type="inferred from homology"/>
<evidence type="ECO:0000313" key="7">
    <source>
        <dbReference type="Proteomes" id="UP000193450"/>
    </source>
</evidence>
<keyword evidence="4" id="KW-0408">Iron</keyword>
<dbReference type="Gene3D" id="1.10.490.10">
    <property type="entry name" value="Globins"/>
    <property type="match status" value="1"/>
</dbReference>
<evidence type="ECO:0000256" key="3">
    <source>
        <dbReference type="ARBA" id="ARBA00022723"/>
    </source>
</evidence>
<protein>
    <submittedName>
        <fullName evidence="6">Globin</fullName>
    </submittedName>
</protein>
<dbReference type="Pfam" id="PF01152">
    <property type="entry name" value="Bac_globin"/>
    <property type="match status" value="1"/>
</dbReference>
<keyword evidence="2" id="KW-0349">Heme</keyword>
<dbReference type="Proteomes" id="UP000193450">
    <property type="component" value="Chromosome"/>
</dbReference>
<evidence type="ECO:0000256" key="5">
    <source>
        <dbReference type="ARBA" id="ARBA00034496"/>
    </source>
</evidence>
<dbReference type="GO" id="GO:0019825">
    <property type="term" value="F:oxygen binding"/>
    <property type="evidence" value="ECO:0007669"/>
    <property type="project" value="InterPro"/>
</dbReference>
<dbReference type="STRING" id="716816.BST96_12915"/>
<dbReference type="RefSeq" id="WP_085759102.1">
    <property type="nucleotide sequence ID" value="NZ_CP019343.1"/>
</dbReference>
<dbReference type="CDD" id="cd14773">
    <property type="entry name" value="TrHb2_PhHbO-like_O"/>
    <property type="match status" value="1"/>
</dbReference>
<dbReference type="EMBL" id="CP019343">
    <property type="protein sequence ID" value="ARN74935.1"/>
    <property type="molecule type" value="Genomic_DNA"/>
</dbReference>
<dbReference type="PANTHER" id="PTHR47366">
    <property type="entry name" value="TWO-ON-TWO HEMOGLOBIN-3"/>
    <property type="match status" value="1"/>
</dbReference>
<sequence length="140" mass="15933">MSDTAGDKAVKRYGEGDTSFQAAGGEAGIRRLADAFYDTMAELPQAKTIHEMHGDNIDILRDKLARFLCGWLGGPKLFREKYGPIQIPKAHSHLDIGLEERDAWLACMERALAQQPYQQDFRDYMLKELFRPADRSRTKD</sequence>
<comment type="similarity">
    <text evidence="5">Belongs to the truncated hemoglobin family. Group II subfamily.</text>
</comment>
<dbReference type="GO" id="GO:0020037">
    <property type="term" value="F:heme binding"/>
    <property type="evidence" value="ECO:0007669"/>
    <property type="project" value="InterPro"/>
</dbReference>
<dbReference type="InterPro" id="IPR044203">
    <property type="entry name" value="GlbO/GLB3-like"/>
</dbReference>
<evidence type="ECO:0000256" key="1">
    <source>
        <dbReference type="ARBA" id="ARBA00022448"/>
    </source>
</evidence>
<organism evidence="6 7">
    <name type="scientific">Oceanicoccus sagamiensis</name>
    <dbReference type="NCBI Taxonomy" id="716816"/>
    <lineage>
        <taxon>Bacteria</taxon>
        <taxon>Pseudomonadati</taxon>
        <taxon>Pseudomonadota</taxon>
        <taxon>Gammaproteobacteria</taxon>
        <taxon>Cellvibrionales</taxon>
        <taxon>Spongiibacteraceae</taxon>
        <taxon>Oceanicoccus</taxon>
    </lineage>
</organism>
<keyword evidence="1" id="KW-0813">Transport</keyword>
<accession>A0A1X9NGG0</accession>
<dbReference type="InterPro" id="IPR001486">
    <property type="entry name" value="Hemoglobin_trunc"/>
</dbReference>
<dbReference type="GO" id="GO:0046872">
    <property type="term" value="F:metal ion binding"/>
    <property type="evidence" value="ECO:0007669"/>
    <property type="project" value="UniProtKB-KW"/>
</dbReference>
<dbReference type="GO" id="GO:0005344">
    <property type="term" value="F:oxygen carrier activity"/>
    <property type="evidence" value="ECO:0007669"/>
    <property type="project" value="InterPro"/>
</dbReference>
<dbReference type="OrthoDB" id="9790913at2"/>
<keyword evidence="3" id="KW-0479">Metal-binding</keyword>
<dbReference type="SUPFAM" id="SSF46458">
    <property type="entry name" value="Globin-like"/>
    <property type="match status" value="1"/>
</dbReference>